<dbReference type="Proteomes" id="UP000294321">
    <property type="component" value="Chromosome"/>
</dbReference>
<dbReference type="RefSeq" id="WP_133442128.1">
    <property type="nucleotide sequence ID" value="NZ_CP034726.1"/>
</dbReference>
<reference evidence="2" key="1">
    <citation type="submission" date="2018-12" db="EMBL/GenBank/DDBJ databases">
        <title>A new species of lactobacillus.</title>
        <authorList>
            <person name="Jian Y."/>
            <person name="Xin L."/>
            <person name="Hong Z.J."/>
            <person name="Ming L.Z."/>
            <person name="Hong X.Z."/>
        </authorList>
    </citation>
    <scope>NUCLEOTIDE SEQUENCE [LARGE SCALE GENOMIC DNA]</scope>
    <source>
        <strain evidence="2">HSLZ-75</strain>
    </source>
</reference>
<protein>
    <submittedName>
        <fullName evidence="1">Uncharacterized protein</fullName>
    </submittedName>
</protein>
<gene>
    <name evidence="1" type="ORF">ELX58_05370</name>
</gene>
<dbReference type="KEGG" id="lji:ELX58_05370"/>
<name>A0A4V1ALS0_9LACO</name>
<evidence type="ECO:0000313" key="2">
    <source>
        <dbReference type="Proteomes" id="UP000294321"/>
    </source>
</evidence>
<dbReference type="AlphaFoldDB" id="A0A4V1ALS0"/>
<proteinExistence type="predicted"/>
<organism evidence="1 2">
    <name type="scientific">Acetilactobacillus jinshanensis</name>
    <dbReference type="NCBI Taxonomy" id="1720083"/>
    <lineage>
        <taxon>Bacteria</taxon>
        <taxon>Bacillati</taxon>
        <taxon>Bacillota</taxon>
        <taxon>Bacilli</taxon>
        <taxon>Lactobacillales</taxon>
        <taxon>Lactobacillaceae</taxon>
        <taxon>Acetilactobacillus</taxon>
    </lineage>
</organism>
<evidence type="ECO:0000313" key="1">
    <source>
        <dbReference type="EMBL" id="QBP18569.1"/>
    </source>
</evidence>
<dbReference type="EMBL" id="CP034726">
    <property type="protein sequence ID" value="QBP18569.1"/>
    <property type="molecule type" value="Genomic_DNA"/>
</dbReference>
<sequence>MSELHHKLKIFNDYLHKDFQLAAKNANGNKDIVQLAVRTLSVSLSDRKKAKCLYPLMRKVSHFYLNSKHGYNLYVAVLVSRHRCLNKEDYIDLRNVLEDQDLPRDVNIAKSSDPISEPSLLSRIF</sequence>
<keyword evidence="2" id="KW-1185">Reference proteome</keyword>
<accession>A0A4V1ALS0</accession>